<name>A0A5B7IPM9_PORTR</name>
<feature type="region of interest" description="Disordered" evidence="1">
    <location>
        <begin position="1"/>
        <end position="43"/>
    </location>
</feature>
<protein>
    <submittedName>
        <fullName evidence="2">Uncharacterized protein</fullName>
    </submittedName>
</protein>
<evidence type="ECO:0000313" key="3">
    <source>
        <dbReference type="Proteomes" id="UP000324222"/>
    </source>
</evidence>
<dbReference type="Proteomes" id="UP000324222">
    <property type="component" value="Unassembled WGS sequence"/>
</dbReference>
<reference evidence="2 3" key="1">
    <citation type="submission" date="2019-05" db="EMBL/GenBank/DDBJ databases">
        <title>Another draft genome of Portunus trituberculatus and its Hox gene families provides insights of decapod evolution.</title>
        <authorList>
            <person name="Jeong J.-H."/>
            <person name="Song I."/>
            <person name="Kim S."/>
            <person name="Choi T."/>
            <person name="Kim D."/>
            <person name="Ryu S."/>
            <person name="Kim W."/>
        </authorList>
    </citation>
    <scope>NUCLEOTIDE SEQUENCE [LARGE SCALE GENOMIC DNA]</scope>
    <source>
        <tissue evidence="2">Muscle</tissue>
    </source>
</reference>
<evidence type="ECO:0000313" key="2">
    <source>
        <dbReference type="EMBL" id="MPC84059.1"/>
    </source>
</evidence>
<dbReference type="AlphaFoldDB" id="A0A5B7IPM9"/>
<organism evidence="2 3">
    <name type="scientific">Portunus trituberculatus</name>
    <name type="common">Swimming crab</name>
    <name type="synonym">Neptunus trituberculatus</name>
    <dbReference type="NCBI Taxonomy" id="210409"/>
    <lineage>
        <taxon>Eukaryota</taxon>
        <taxon>Metazoa</taxon>
        <taxon>Ecdysozoa</taxon>
        <taxon>Arthropoda</taxon>
        <taxon>Crustacea</taxon>
        <taxon>Multicrustacea</taxon>
        <taxon>Malacostraca</taxon>
        <taxon>Eumalacostraca</taxon>
        <taxon>Eucarida</taxon>
        <taxon>Decapoda</taxon>
        <taxon>Pleocyemata</taxon>
        <taxon>Brachyura</taxon>
        <taxon>Eubrachyura</taxon>
        <taxon>Portunoidea</taxon>
        <taxon>Portunidae</taxon>
        <taxon>Portuninae</taxon>
        <taxon>Portunus</taxon>
    </lineage>
</organism>
<sequence>MRESGKRGEGGVERRSAAFRTSAPPQQGHFRHSAADTRHPGRHVGRRVASVTTCAQSCPATWPHNAAHPVFTWTGCAGCMEYYLYDLR</sequence>
<comment type="caution">
    <text evidence="2">The sequence shown here is derived from an EMBL/GenBank/DDBJ whole genome shotgun (WGS) entry which is preliminary data.</text>
</comment>
<accession>A0A5B7IPM9</accession>
<keyword evidence="3" id="KW-1185">Reference proteome</keyword>
<gene>
    <name evidence="2" type="ORF">E2C01_078786</name>
</gene>
<dbReference type="EMBL" id="VSRR010064312">
    <property type="protein sequence ID" value="MPC84059.1"/>
    <property type="molecule type" value="Genomic_DNA"/>
</dbReference>
<evidence type="ECO:0000256" key="1">
    <source>
        <dbReference type="SAM" id="MobiDB-lite"/>
    </source>
</evidence>
<feature type="compositionally biased region" description="Basic and acidic residues" evidence="1">
    <location>
        <begin position="1"/>
        <end position="16"/>
    </location>
</feature>
<proteinExistence type="predicted"/>